<dbReference type="AlphaFoldDB" id="A0A174R5Z0"/>
<reference evidence="1 7" key="1">
    <citation type="submission" date="2015-09" db="EMBL/GenBank/DDBJ databases">
        <authorList>
            <consortium name="Pathogen Informatics"/>
        </authorList>
    </citation>
    <scope>NUCLEOTIDE SEQUENCE [LARGE SCALE GENOMIC DNA]</scope>
    <source>
        <strain evidence="1 7">2789STDY5834945</strain>
    </source>
</reference>
<dbReference type="Proteomes" id="UP000440614">
    <property type="component" value="Unassembled WGS sequence"/>
</dbReference>
<dbReference type="Proteomes" id="UP001217776">
    <property type="component" value="Unassembled WGS sequence"/>
</dbReference>
<name>A0A174R5Z0_BACT4</name>
<protein>
    <submittedName>
        <fullName evidence="1">Uncharacterized protein</fullName>
    </submittedName>
</protein>
<reference evidence="8 9" key="2">
    <citation type="journal article" date="2019" name="Nat. Med.">
        <title>A library of human gut bacterial isolates paired with longitudinal multiomics data enables mechanistic microbiome research.</title>
        <authorList>
            <person name="Poyet M."/>
            <person name="Groussin M."/>
            <person name="Gibbons S.M."/>
            <person name="Avila-Pacheco J."/>
            <person name="Jiang X."/>
            <person name="Kearney S.M."/>
            <person name="Perrotta A.R."/>
            <person name="Berdy B."/>
            <person name="Zhao S."/>
            <person name="Lieberman T.D."/>
            <person name="Swanson P.K."/>
            <person name="Smith M."/>
            <person name="Roesemann S."/>
            <person name="Alexander J.E."/>
            <person name="Rich S.A."/>
            <person name="Livny J."/>
            <person name="Vlamakis H."/>
            <person name="Clish C."/>
            <person name="Bullock K."/>
            <person name="Deik A."/>
            <person name="Scott J."/>
            <person name="Pierce K.A."/>
            <person name="Xavier R.J."/>
            <person name="Alm E.J."/>
        </authorList>
    </citation>
    <scope>NUCLEOTIDE SEQUENCE [LARGE SCALE GENOMIC DNA]</scope>
    <source>
        <strain evidence="4 8">BIOML-A162</strain>
        <strain evidence="2 9">BIOML-A188</strain>
    </source>
</reference>
<dbReference type="EMBL" id="JAHYQA010000004">
    <property type="protein sequence ID" value="MCE9237157.1"/>
    <property type="molecule type" value="Genomic_DNA"/>
</dbReference>
<dbReference type="EMBL" id="CZBI01000002">
    <property type="protein sequence ID" value="CUP80864.1"/>
    <property type="molecule type" value="Genomic_DNA"/>
</dbReference>
<dbReference type="RefSeq" id="WP_004318207.1">
    <property type="nucleotide sequence ID" value="NZ_CABJDH010000008.1"/>
</dbReference>
<evidence type="ECO:0000313" key="8">
    <source>
        <dbReference type="Proteomes" id="UP000436858"/>
    </source>
</evidence>
<proteinExistence type="predicted"/>
<sequence>MSLTANIDPTENAFTGNPVYLSVETTSMATYNIMYFVNFEFMRSIFTGNGNGSFKVNIAEVLETLFVDIPPLTDSSEMLISLSDKRYNKAVVTITLQNEEEETATLVVTAWRGGISKRAFKKLHEEGNNIFSLKFLNESCNFFFTTRSNDWRITMRETELYPLCFIYPEHELKITELLTGQSLAVPGTAGNFYALNLEAVRLKFFTDYGVLANLFDVYSGETFALRIGIEQSPTVRERYRLRFLNSYGVYEVFSLEGEASVTPGMDEDEDAVFRRYDEITDDYYSDRIRTEIQEAVTVKTGFKRPQEIRFLLDLLSSDDVYLAGYGREEIKVIPSAEEFSYRVRPDAPQNVTLKLTFAEKESNWTGEITESGYRKPRVHSKEFSKQFN</sequence>
<dbReference type="Proteomes" id="UP000436858">
    <property type="component" value="Unassembled WGS sequence"/>
</dbReference>
<evidence type="ECO:0000313" key="1">
    <source>
        <dbReference type="EMBL" id="CUP80864.1"/>
    </source>
</evidence>
<evidence type="ECO:0000313" key="6">
    <source>
        <dbReference type="EMBL" id="MDC2235605.1"/>
    </source>
</evidence>
<dbReference type="EMBL" id="WCRY01000036">
    <property type="protein sequence ID" value="KAB4473092.1"/>
    <property type="molecule type" value="Genomic_DNA"/>
</dbReference>
<dbReference type="Proteomes" id="UP001200544">
    <property type="component" value="Unassembled WGS sequence"/>
</dbReference>
<gene>
    <name evidence="1" type="ORF">ERS852557_01755</name>
    <name evidence="4" type="ORF">GAN91_23990</name>
    <name evidence="2" type="ORF">GAO51_12695</name>
    <name evidence="3" type="ORF">GAO51_12935</name>
    <name evidence="5" type="ORF">K0H07_08300</name>
    <name evidence="6" type="ORF">PO127_07575</name>
</gene>
<organism evidence="1 7">
    <name type="scientific">Bacteroides thetaiotaomicron</name>
    <dbReference type="NCBI Taxonomy" id="818"/>
    <lineage>
        <taxon>Bacteria</taxon>
        <taxon>Pseudomonadati</taxon>
        <taxon>Bacteroidota</taxon>
        <taxon>Bacteroidia</taxon>
        <taxon>Bacteroidales</taxon>
        <taxon>Bacteroidaceae</taxon>
        <taxon>Bacteroides</taxon>
    </lineage>
</organism>
<reference evidence="5" key="3">
    <citation type="submission" date="2021-07" db="EMBL/GenBank/DDBJ databases">
        <title>Comparative genomics of Bacteroides fragilis group isolates reveals species-dependent resistance mechanisms and validates clinical tools for resistance prediction.</title>
        <authorList>
            <person name="Wallace M.J."/>
            <person name="Jean S."/>
            <person name="Wallace M.A."/>
            <person name="Carey-Ann B.D."/>
            <person name="Dantas G."/>
        </authorList>
    </citation>
    <scope>NUCLEOTIDE SEQUENCE</scope>
    <source>
        <strain evidence="5">BJH_160</strain>
    </source>
</reference>
<dbReference type="GeneID" id="75114541"/>
<evidence type="ECO:0000313" key="5">
    <source>
        <dbReference type="EMBL" id="MCE9237157.1"/>
    </source>
</evidence>
<reference evidence="6" key="4">
    <citation type="submission" date="2022-10" db="EMBL/GenBank/DDBJ databases">
        <title>Human gut microbiome strain richness.</title>
        <authorList>
            <person name="Chen-Liaw A."/>
        </authorList>
    </citation>
    <scope>NUCLEOTIDE SEQUENCE</scope>
    <source>
        <strain evidence="6">1001283st1_A3_1001283B150304_161114</strain>
    </source>
</reference>
<evidence type="ECO:0000313" key="9">
    <source>
        <dbReference type="Proteomes" id="UP000440614"/>
    </source>
</evidence>
<dbReference type="EMBL" id="JAQNVG010000009">
    <property type="protein sequence ID" value="MDC2235605.1"/>
    <property type="molecule type" value="Genomic_DNA"/>
</dbReference>
<dbReference type="Proteomes" id="UP000095541">
    <property type="component" value="Unassembled WGS sequence"/>
</dbReference>
<evidence type="ECO:0000313" key="2">
    <source>
        <dbReference type="EMBL" id="KAB4312209.1"/>
    </source>
</evidence>
<evidence type="ECO:0000313" key="4">
    <source>
        <dbReference type="EMBL" id="KAB4473092.1"/>
    </source>
</evidence>
<evidence type="ECO:0000313" key="7">
    <source>
        <dbReference type="Proteomes" id="UP000095541"/>
    </source>
</evidence>
<accession>A0A174R5Z0</accession>
<dbReference type="EMBL" id="WCSY01000011">
    <property type="protein sequence ID" value="KAB4312209.1"/>
    <property type="molecule type" value="Genomic_DNA"/>
</dbReference>
<evidence type="ECO:0000313" key="3">
    <source>
        <dbReference type="EMBL" id="KAB4312257.1"/>
    </source>
</evidence>
<dbReference type="EMBL" id="WCSY01000011">
    <property type="protein sequence ID" value="KAB4312257.1"/>
    <property type="molecule type" value="Genomic_DNA"/>
</dbReference>